<comment type="caution">
    <text evidence="1">The sequence shown here is derived from an EMBL/GenBank/DDBJ whole genome shotgun (WGS) entry which is preliminary data.</text>
</comment>
<organism evidence="1 2">
    <name type="scientific">Diaporthe helianthi</name>
    <dbReference type="NCBI Taxonomy" id="158607"/>
    <lineage>
        <taxon>Eukaryota</taxon>
        <taxon>Fungi</taxon>
        <taxon>Dikarya</taxon>
        <taxon>Ascomycota</taxon>
        <taxon>Pezizomycotina</taxon>
        <taxon>Sordariomycetes</taxon>
        <taxon>Sordariomycetidae</taxon>
        <taxon>Diaporthales</taxon>
        <taxon>Diaporthaceae</taxon>
        <taxon>Diaporthe</taxon>
    </lineage>
</organism>
<accession>A0A2P5HF76</accession>
<dbReference type="EMBL" id="MAVT02002919">
    <property type="protein sequence ID" value="POS68916.1"/>
    <property type="molecule type" value="Genomic_DNA"/>
</dbReference>
<gene>
    <name evidence="1" type="ORF">DHEL01_v212689</name>
</gene>
<feature type="non-terminal residue" evidence="1">
    <location>
        <position position="1"/>
    </location>
</feature>
<evidence type="ECO:0000313" key="1">
    <source>
        <dbReference type="EMBL" id="POS68916.1"/>
    </source>
</evidence>
<dbReference type="OrthoDB" id="6486656at2759"/>
<evidence type="ECO:0000313" key="2">
    <source>
        <dbReference type="Proteomes" id="UP000094444"/>
    </source>
</evidence>
<dbReference type="STRING" id="158607.A0A2P5HF76"/>
<name>A0A2P5HF76_DIAHE</name>
<sequence length="220" mass="24565">PEKTQRFLARVDKYDQALRTWLASLPPHIQFSANSTQKRAGGDPDLVMCVITFVLHAGSLLSLYRKAALEEQVDIRCHLTMPLAVHYMTLSGIVLLCVPPSHWSPEFIDDVEKCIAFLKDMEVRWSGAKRSQIIIEQLLQHQRGKTTHERNAGQVQSSVSPALAKKNTSKKTFDDFEAANTPRAAAKSPWGGMPGSGSFPFDPLDPALISSWDRYGILYE</sequence>
<dbReference type="CDD" id="cd12148">
    <property type="entry name" value="fungal_TF_MHR"/>
    <property type="match status" value="1"/>
</dbReference>
<protein>
    <submittedName>
        <fullName evidence="1">Uncharacterized protein</fullName>
    </submittedName>
</protein>
<dbReference type="Proteomes" id="UP000094444">
    <property type="component" value="Unassembled WGS sequence"/>
</dbReference>
<keyword evidence="2" id="KW-1185">Reference proteome</keyword>
<reference evidence="1" key="1">
    <citation type="submission" date="2017-09" db="EMBL/GenBank/DDBJ databases">
        <title>Polyketide synthases of a Diaporthe helianthi virulent isolate.</title>
        <authorList>
            <person name="Baroncelli R."/>
        </authorList>
    </citation>
    <scope>NUCLEOTIDE SEQUENCE [LARGE SCALE GENOMIC DNA]</scope>
    <source>
        <strain evidence="1">7/96</strain>
    </source>
</reference>
<dbReference type="AlphaFoldDB" id="A0A2P5HF76"/>
<proteinExistence type="predicted"/>
<dbReference type="InParanoid" id="A0A2P5HF76"/>